<keyword evidence="2 6" id="KW-0812">Transmembrane</keyword>
<keyword evidence="8" id="KW-0675">Receptor</keyword>
<evidence type="ECO:0000256" key="3">
    <source>
        <dbReference type="ARBA" id="ARBA00022989"/>
    </source>
</evidence>
<dbReference type="Proteomes" id="UP000005446">
    <property type="component" value="Unassembled WGS sequence"/>
</dbReference>
<dbReference type="GO" id="GO:0007189">
    <property type="term" value="P:adenylate cyclase-activating G protein-coupled receptor signaling pathway"/>
    <property type="evidence" value="ECO:0007669"/>
    <property type="project" value="TreeGrafter"/>
</dbReference>
<dbReference type="GO" id="GO:0007166">
    <property type="term" value="P:cell surface receptor signaling pathway"/>
    <property type="evidence" value="ECO:0007669"/>
    <property type="project" value="InterPro"/>
</dbReference>
<dbReference type="PANTHER" id="PTHR23112:SF0">
    <property type="entry name" value="TRANSMEMBRANE PROTEIN 116"/>
    <property type="match status" value="1"/>
</dbReference>
<comment type="caution">
    <text evidence="8">The sequence shown here is derived from an EMBL/GenBank/DDBJ whole genome shotgun (WGS) entry which is preliminary data.</text>
</comment>
<evidence type="ECO:0000259" key="7">
    <source>
        <dbReference type="PROSITE" id="PS50261"/>
    </source>
</evidence>
<dbReference type="PROSITE" id="PS50261">
    <property type="entry name" value="G_PROTEIN_RECEP_F2_4"/>
    <property type="match status" value="1"/>
</dbReference>
<dbReference type="Pfam" id="PF05462">
    <property type="entry name" value="Dicty_CAR"/>
    <property type="match status" value="1"/>
</dbReference>
<proteinExistence type="predicted"/>
<evidence type="ECO:0000256" key="2">
    <source>
        <dbReference type="ARBA" id="ARBA00022692"/>
    </source>
</evidence>
<keyword evidence="3 6" id="KW-1133">Transmembrane helix</keyword>
<feature type="transmembrane region" description="Helical" evidence="6">
    <location>
        <begin position="49"/>
        <end position="66"/>
    </location>
</feature>
<feature type="transmembrane region" description="Helical" evidence="6">
    <location>
        <begin position="122"/>
        <end position="140"/>
    </location>
</feature>
<dbReference type="GO" id="GO:0004930">
    <property type="term" value="F:G protein-coupled receptor activity"/>
    <property type="evidence" value="ECO:0007669"/>
    <property type="project" value="TreeGrafter"/>
</dbReference>
<dbReference type="InParanoid" id="H0EWU4"/>
<dbReference type="GO" id="GO:0005886">
    <property type="term" value="C:plasma membrane"/>
    <property type="evidence" value="ECO:0007669"/>
    <property type="project" value="TreeGrafter"/>
</dbReference>
<dbReference type="OrthoDB" id="18453at2759"/>
<dbReference type="InterPro" id="IPR017981">
    <property type="entry name" value="GPCR_2-like_7TM"/>
</dbReference>
<gene>
    <name evidence="8" type="ORF">M7I_7268</name>
</gene>
<keyword evidence="4 6" id="KW-0472">Membrane</keyword>
<evidence type="ECO:0000256" key="4">
    <source>
        <dbReference type="ARBA" id="ARBA00023136"/>
    </source>
</evidence>
<accession>H0EWU4</accession>
<name>H0EWU4_GLAL7</name>
<evidence type="ECO:0000313" key="8">
    <source>
        <dbReference type="EMBL" id="EHK97013.1"/>
    </source>
</evidence>
<dbReference type="PANTHER" id="PTHR23112">
    <property type="entry name" value="G PROTEIN-COUPLED RECEPTOR 157-RELATED"/>
    <property type="match status" value="1"/>
</dbReference>
<feature type="transmembrane region" description="Helical" evidence="6">
    <location>
        <begin position="20"/>
        <end position="37"/>
    </location>
</feature>
<feature type="domain" description="G-protein coupled receptors family 2 profile 2" evidence="7">
    <location>
        <begin position="14"/>
        <end position="141"/>
    </location>
</feature>
<reference evidence="8 9" key="1">
    <citation type="journal article" date="2012" name="Eukaryot. Cell">
        <title>Genome sequence of the fungus Glarea lozoyensis: the first genome sequence of a species from the Helotiaceae family.</title>
        <authorList>
            <person name="Youssar L."/>
            <person name="Gruening B.A."/>
            <person name="Erxleben A."/>
            <person name="Guenther S."/>
            <person name="Huettel W."/>
        </authorList>
    </citation>
    <scope>NUCLEOTIDE SEQUENCE [LARGE SCALE GENOMIC DNA]</scope>
    <source>
        <strain evidence="9">ATCC 74030 / MF5533</strain>
    </source>
</reference>
<keyword evidence="9" id="KW-1185">Reference proteome</keyword>
<sequence>MKATTLSPQDLANFATIERVASSLSLVGIAFIVITYAASPSFHKPINRLVFYASAGNIFTNIATLMSRNFVHGGPMCQFQAFLIQMFMPADAYWTLAMACNVWLTFYRKYDKSQLRALEKYYILLCYGIPLVPALVFFAVKSESKGLLTLGIYLRAGKDIWVKRKQLRNFNNSSSNGETAIPDQKAFAFMDGIQRTTDISVNYEDITPVKSKFNSSQNSQEICYPQQPQPSTVNTFTVDITGAQAQQSPRNEYPEKSDSKSMASPTALPLPRPTIDRQPPRRYTAVEANTAIWSYTKVSLLFFLAMMVTWIPSSANRVYSVVNPSEISLGLAYTSALVLPLQGFWNATIYATTSLSACKELWANIKAGHPFADSNIRIPSFRRSKRSEQDVEHRDLVKRWIGGV</sequence>
<dbReference type="Gene3D" id="1.20.1070.10">
    <property type="entry name" value="Rhodopsin 7-helix transmembrane proteins"/>
    <property type="match status" value="1"/>
</dbReference>
<feature type="region of interest" description="Disordered" evidence="5">
    <location>
        <begin position="244"/>
        <end position="278"/>
    </location>
</feature>
<evidence type="ECO:0000313" key="9">
    <source>
        <dbReference type="Proteomes" id="UP000005446"/>
    </source>
</evidence>
<evidence type="ECO:0000256" key="5">
    <source>
        <dbReference type="SAM" id="MobiDB-lite"/>
    </source>
</evidence>
<dbReference type="AlphaFoldDB" id="H0EWU4"/>
<dbReference type="HOGENOM" id="CLU_024810_3_1_1"/>
<feature type="transmembrane region" description="Helical" evidence="6">
    <location>
        <begin position="92"/>
        <end position="110"/>
    </location>
</feature>
<protein>
    <submittedName>
        <fullName evidence="8">Putative Cyclic AMP receptor-like protein A</fullName>
    </submittedName>
</protein>
<evidence type="ECO:0000256" key="6">
    <source>
        <dbReference type="SAM" id="Phobius"/>
    </source>
</evidence>
<comment type="subcellular location">
    <subcellularLocation>
        <location evidence="1">Membrane</location>
        <topology evidence="1">Multi-pass membrane protein</topology>
    </subcellularLocation>
</comment>
<feature type="transmembrane region" description="Helical" evidence="6">
    <location>
        <begin position="292"/>
        <end position="311"/>
    </location>
</feature>
<dbReference type="SUPFAM" id="SSF81321">
    <property type="entry name" value="Family A G protein-coupled receptor-like"/>
    <property type="match status" value="1"/>
</dbReference>
<dbReference type="EMBL" id="AGUE01000213">
    <property type="protein sequence ID" value="EHK97013.1"/>
    <property type="molecule type" value="Genomic_DNA"/>
</dbReference>
<evidence type="ECO:0000256" key="1">
    <source>
        <dbReference type="ARBA" id="ARBA00004141"/>
    </source>
</evidence>
<organism evidence="8 9">
    <name type="scientific">Glarea lozoyensis (strain ATCC 74030 / MF5533)</name>
    <dbReference type="NCBI Taxonomy" id="1104152"/>
    <lineage>
        <taxon>Eukaryota</taxon>
        <taxon>Fungi</taxon>
        <taxon>Dikarya</taxon>
        <taxon>Ascomycota</taxon>
        <taxon>Pezizomycotina</taxon>
        <taxon>Leotiomycetes</taxon>
        <taxon>Helotiales</taxon>
        <taxon>Helotiaceae</taxon>
        <taxon>Glarea</taxon>
    </lineage>
</organism>